<dbReference type="Pfam" id="PF16861">
    <property type="entry name" value="Carbam_trans_C"/>
    <property type="match status" value="1"/>
</dbReference>
<dbReference type="PANTHER" id="PTHR34847:SF1">
    <property type="entry name" value="NODULATION PROTEIN U"/>
    <property type="match status" value="1"/>
</dbReference>
<dbReference type="InterPro" id="IPR043129">
    <property type="entry name" value="ATPase_NBD"/>
</dbReference>
<proteinExistence type="inferred from homology"/>
<feature type="domain" description="DUF4910" evidence="4">
    <location>
        <begin position="640"/>
        <end position="876"/>
    </location>
</feature>
<dbReference type="GO" id="GO:0003824">
    <property type="term" value="F:catalytic activity"/>
    <property type="evidence" value="ECO:0007669"/>
    <property type="project" value="InterPro"/>
</dbReference>
<dbReference type="InterPro" id="IPR031730">
    <property type="entry name" value="Carbam_trans_C"/>
</dbReference>
<dbReference type="CDD" id="cd24100">
    <property type="entry name" value="ASKHA_NBD_MJ1051-like_N"/>
    <property type="match status" value="1"/>
</dbReference>
<dbReference type="SUPFAM" id="SSF53187">
    <property type="entry name" value="Zn-dependent exopeptidases"/>
    <property type="match status" value="1"/>
</dbReference>
<dbReference type="InterPro" id="IPR032589">
    <property type="entry name" value="DUF4910"/>
</dbReference>
<dbReference type="Pfam" id="PF09940">
    <property type="entry name" value="DUF2172"/>
    <property type="match status" value="1"/>
</dbReference>
<name>A0A1G2HTU6_9BACT</name>
<protein>
    <recommendedName>
        <fullName evidence="8">Carbamoyltransferase</fullName>
    </recommendedName>
</protein>
<dbReference type="SUPFAM" id="SSF53067">
    <property type="entry name" value="Actin-like ATPase domain"/>
    <property type="match status" value="1"/>
</dbReference>
<evidence type="ECO:0000256" key="1">
    <source>
        <dbReference type="ARBA" id="ARBA00006129"/>
    </source>
</evidence>
<comment type="similarity">
    <text evidence="1">Belongs to the NodU/CmcH family.</text>
</comment>
<feature type="non-terminal residue" evidence="6">
    <location>
        <position position="876"/>
    </location>
</feature>
<dbReference type="Gene3D" id="3.40.630.10">
    <property type="entry name" value="Zn peptidases"/>
    <property type="match status" value="2"/>
</dbReference>
<sequence length="876" mass="99758">MKPLIVVGINDSHDASACVIKNGELVCAISEERLQRVKNRGGFPKRAIEKCLEIAGITIEEVDYVTIGNQQVSCANLHNLITSMNIRDHYTLEEKYWQPVIYDKKDIKLADVFPHHKAKGGNYYPLQNIPFAFNRELNEEAKEMTSIVRREYIETYFNLPSERVIFVDHHLSHAYFGYYTNPLRTQKKDFLVLTADAGGDGTYETVNVFRNGKHECIHRAHDNVIAKMYSSITLLLGMKPHEHEYKVMGLAPYSRGYEKERPFKVFMECLDVEGLKFKRNPEMTDFFKYFQEKLKGCRFDGIAGGVQDFAEELMVKWVSNCIKETGIKDVVISGGLALNIKINKRLAELEMVDSLYIPPGAGDESLSIGSAYVLLDRLKLDQLNYKNIPTLTHAYLGNEASKTEIEQLLNHPLIQERYDIIANASADDIAQLLAAGEICAVFQGRMEFGPRALGHRSILANPSDQQAVAKINEAIKQRDFWMPFTPSILTERISDYVINPKQINCSYMTIGFDTTPLGRKHLAAAIHPFDKTARPQRVEPESNPLYYKIIKAFERKTGIGAVLNTSLNIHGKPIVMKPIEIAEEIISVEDVQLDNIYVEGYLLRKKKFIERAEEVESAGSGVEKWVKEKDIEKGVGTEMYALMQRLFPICRSITGKGVRETLQIIKEHLPTLEVFEVPTGTKVFDWTVPKEWNIKDAYVLNSKGVKVIDFQRSNIHVVSYSIPVHQKMGLEELKKHLHTLPEHPDWIPYSTSYYKEDWGFCLTHRELEALPEDQYEAVIESSLTEGSLTYGEMFLPGKNPEEVLLTCYVCHPSMCNDNLSGVVLLTQLIKELQSRCSNYYSYRFLFIPETIGAITWLARNERNIGKIKHGLVATCV</sequence>
<evidence type="ECO:0000259" key="4">
    <source>
        <dbReference type="Pfam" id="PF16254"/>
    </source>
</evidence>
<dbReference type="Pfam" id="PF16254">
    <property type="entry name" value="DUF4910"/>
    <property type="match status" value="1"/>
</dbReference>
<gene>
    <name evidence="6" type="ORF">A2822_04545</name>
</gene>
<dbReference type="Gene3D" id="3.30.420.40">
    <property type="match status" value="2"/>
</dbReference>
<dbReference type="InterPro" id="IPR038152">
    <property type="entry name" value="Carbam_trans_C_sf"/>
</dbReference>
<dbReference type="InterPro" id="IPR032610">
    <property type="entry name" value="DUF2172"/>
</dbReference>
<dbReference type="EMBL" id="MHOP01000024">
    <property type="protein sequence ID" value="OGZ65298.1"/>
    <property type="molecule type" value="Genomic_DNA"/>
</dbReference>
<feature type="domain" description="Carbamoyltransferase" evidence="2">
    <location>
        <begin position="7"/>
        <end position="371"/>
    </location>
</feature>
<dbReference type="Pfam" id="PF02543">
    <property type="entry name" value="Carbam_trans_N"/>
    <property type="match status" value="1"/>
</dbReference>
<evidence type="ECO:0000313" key="6">
    <source>
        <dbReference type="EMBL" id="OGZ65298.1"/>
    </source>
</evidence>
<feature type="domain" description="DUF2172" evidence="3">
    <location>
        <begin position="691"/>
        <end position="781"/>
    </location>
</feature>
<dbReference type="InterPro" id="IPR051338">
    <property type="entry name" value="NodU/CmcH_Carbamoyltrnsfr"/>
</dbReference>
<evidence type="ECO:0000259" key="3">
    <source>
        <dbReference type="Pfam" id="PF09940"/>
    </source>
</evidence>
<evidence type="ECO:0000313" key="7">
    <source>
        <dbReference type="Proteomes" id="UP000178774"/>
    </source>
</evidence>
<comment type="caution">
    <text evidence="6">The sequence shown here is derived from an EMBL/GenBank/DDBJ whole genome shotgun (WGS) entry which is preliminary data.</text>
</comment>
<feature type="domain" description="Carbamoyltransferase C-terminal" evidence="5">
    <location>
        <begin position="430"/>
        <end position="605"/>
    </location>
</feature>
<accession>A0A1G2HTU6</accession>
<evidence type="ECO:0000259" key="2">
    <source>
        <dbReference type="Pfam" id="PF02543"/>
    </source>
</evidence>
<dbReference type="PANTHER" id="PTHR34847">
    <property type="entry name" value="NODULATION PROTEIN U"/>
    <property type="match status" value="1"/>
</dbReference>
<dbReference type="Gene3D" id="3.90.870.20">
    <property type="entry name" value="Carbamoyltransferase, C-terminal domain"/>
    <property type="match status" value="1"/>
</dbReference>
<dbReference type="Proteomes" id="UP000178774">
    <property type="component" value="Unassembled WGS sequence"/>
</dbReference>
<organism evidence="6 7">
    <name type="scientific">Candidatus Staskawiczbacteria bacterium RIFCSPHIGHO2_01_FULL_41_41</name>
    <dbReference type="NCBI Taxonomy" id="1802203"/>
    <lineage>
        <taxon>Bacteria</taxon>
        <taxon>Candidatus Staskawicziibacteriota</taxon>
    </lineage>
</organism>
<dbReference type="AlphaFoldDB" id="A0A1G2HTU6"/>
<evidence type="ECO:0008006" key="8">
    <source>
        <dbReference type="Google" id="ProtNLM"/>
    </source>
</evidence>
<reference evidence="6 7" key="1">
    <citation type="journal article" date="2016" name="Nat. Commun.">
        <title>Thousands of microbial genomes shed light on interconnected biogeochemical processes in an aquifer system.</title>
        <authorList>
            <person name="Anantharaman K."/>
            <person name="Brown C.T."/>
            <person name="Hug L.A."/>
            <person name="Sharon I."/>
            <person name="Castelle C.J."/>
            <person name="Probst A.J."/>
            <person name="Thomas B.C."/>
            <person name="Singh A."/>
            <person name="Wilkins M.J."/>
            <person name="Karaoz U."/>
            <person name="Brodie E.L."/>
            <person name="Williams K.H."/>
            <person name="Hubbard S.S."/>
            <person name="Banfield J.F."/>
        </authorList>
    </citation>
    <scope>NUCLEOTIDE SEQUENCE [LARGE SCALE GENOMIC DNA]</scope>
</reference>
<evidence type="ECO:0000259" key="5">
    <source>
        <dbReference type="Pfam" id="PF16861"/>
    </source>
</evidence>
<dbReference type="InterPro" id="IPR003696">
    <property type="entry name" value="Carbtransf_dom"/>
</dbReference>